<gene>
    <name evidence="2" type="ORF">SAMN05421828_104139</name>
</gene>
<dbReference type="OrthoDB" id="3628949at2"/>
<keyword evidence="1" id="KW-0812">Transmembrane</keyword>
<dbReference type="InterPro" id="IPR021741">
    <property type="entry name" value="DUF3311"/>
</dbReference>
<dbReference type="Proteomes" id="UP000186308">
    <property type="component" value="Unassembled WGS sequence"/>
</dbReference>
<dbReference type="Pfam" id="PF11755">
    <property type="entry name" value="DUF3311"/>
    <property type="match status" value="1"/>
</dbReference>
<accession>A0A8G2FL95</accession>
<dbReference type="AlphaFoldDB" id="A0A8G2FL95"/>
<keyword evidence="3" id="KW-1185">Reference proteome</keyword>
<comment type="caution">
    <text evidence="2">The sequence shown here is derived from an EMBL/GenBank/DDBJ whole genome shotgun (WGS) entry which is preliminary data.</text>
</comment>
<dbReference type="EMBL" id="FTNE01000004">
    <property type="protein sequence ID" value="SIQ40789.1"/>
    <property type="molecule type" value="Genomic_DNA"/>
</dbReference>
<proteinExistence type="predicted"/>
<evidence type="ECO:0000313" key="2">
    <source>
        <dbReference type="EMBL" id="SIQ40789.1"/>
    </source>
</evidence>
<name>A0A8G2FL95_ACIRU</name>
<sequence length="65" mass="7183">MKPFQWLAVVPCILMLAGPVVHNHVHPLILGMPFPLGWISVWIVLLAIIMGIVYAIDPANRGDAR</sequence>
<organism evidence="2 3">
    <name type="scientific">Acidiphilium rubrum</name>
    <dbReference type="NCBI Taxonomy" id="526"/>
    <lineage>
        <taxon>Bacteria</taxon>
        <taxon>Pseudomonadati</taxon>
        <taxon>Pseudomonadota</taxon>
        <taxon>Alphaproteobacteria</taxon>
        <taxon>Acetobacterales</taxon>
        <taxon>Acidocellaceae</taxon>
        <taxon>Acidiphilium</taxon>
    </lineage>
</organism>
<evidence type="ECO:0008006" key="4">
    <source>
        <dbReference type="Google" id="ProtNLM"/>
    </source>
</evidence>
<keyword evidence="1" id="KW-0472">Membrane</keyword>
<protein>
    <recommendedName>
        <fullName evidence="4">DUF3311 domain-containing protein</fullName>
    </recommendedName>
</protein>
<reference evidence="2 3" key="1">
    <citation type="submission" date="2017-01" db="EMBL/GenBank/DDBJ databases">
        <authorList>
            <person name="Varghese N."/>
            <person name="Submissions S."/>
        </authorList>
    </citation>
    <scope>NUCLEOTIDE SEQUENCE [LARGE SCALE GENOMIC DNA]</scope>
    <source>
        <strain evidence="2 3">ATCC 35905</strain>
    </source>
</reference>
<dbReference type="RefSeq" id="WP_029310532.1">
    <property type="nucleotide sequence ID" value="NZ_DAOMCH010000039.1"/>
</dbReference>
<keyword evidence="1" id="KW-1133">Transmembrane helix</keyword>
<feature type="transmembrane region" description="Helical" evidence="1">
    <location>
        <begin position="39"/>
        <end position="56"/>
    </location>
</feature>
<evidence type="ECO:0000256" key="1">
    <source>
        <dbReference type="SAM" id="Phobius"/>
    </source>
</evidence>
<evidence type="ECO:0000313" key="3">
    <source>
        <dbReference type="Proteomes" id="UP000186308"/>
    </source>
</evidence>